<dbReference type="PANTHER" id="PTHR43415:SF3">
    <property type="entry name" value="GNAT-FAMILY ACETYLTRANSFERASE"/>
    <property type="match status" value="1"/>
</dbReference>
<dbReference type="CDD" id="cd04301">
    <property type="entry name" value="NAT_SF"/>
    <property type="match status" value="1"/>
</dbReference>
<evidence type="ECO:0000313" key="3">
    <source>
        <dbReference type="Proteomes" id="UP001172083"/>
    </source>
</evidence>
<protein>
    <submittedName>
        <fullName evidence="2">GNAT family protein</fullName>
        <ecNumber evidence="2">2.-.-.-</ecNumber>
    </submittedName>
</protein>
<dbReference type="Proteomes" id="UP001172083">
    <property type="component" value="Unassembled WGS sequence"/>
</dbReference>
<dbReference type="Gene3D" id="3.40.630.30">
    <property type="match status" value="1"/>
</dbReference>
<comment type="caution">
    <text evidence="2">The sequence shown here is derived from an EMBL/GenBank/DDBJ whole genome shotgun (WGS) entry which is preliminary data.</text>
</comment>
<dbReference type="GO" id="GO:0016740">
    <property type="term" value="F:transferase activity"/>
    <property type="evidence" value="ECO:0007669"/>
    <property type="project" value="UniProtKB-KW"/>
</dbReference>
<keyword evidence="2" id="KW-0808">Transferase</keyword>
<sequence length="156" mass="18569">MIEVIETKPQDIHKNLKLENDPENRQFIFPYSHERHLQVIENRHEFHFSIFDRSGVLVGFIVLALTEREDESLEFRRIVIGDKGKGYGRAAVRWVKAFCFKQNNYHRLWLDVFSENHRAFQLYKSEGFEQEGIIRECIKTEDGWKSLILMSIIKGK</sequence>
<reference evidence="2" key="1">
    <citation type="submission" date="2023-06" db="EMBL/GenBank/DDBJ databases">
        <title>Genomic of Agaribacillus aureum.</title>
        <authorList>
            <person name="Wang G."/>
        </authorList>
    </citation>
    <scope>NUCLEOTIDE SEQUENCE</scope>
    <source>
        <strain evidence="2">BMA12</strain>
    </source>
</reference>
<dbReference type="Pfam" id="PF13420">
    <property type="entry name" value="Acetyltransf_4"/>
    <property type="match status" value="1"/>
</dbReference>
<dbReference type="EMBL" id="JAUJEB010000001">
    <property type="protein sequence ID" value="MDN5212607.1"/>
    <property type="molecule type" value="Genomic_DNA"/>
</dbReference>
<organism evidence="2 3">
    <name type="scientific">Agaribacillus aureus</name>
    <dbReference type="NCBI Taxonomy" id="3051825"/>
    <lineage>
        <taxon>Bacteria</taxon>
        <taxon>Pseudomonadati</taxon>
        <taxon>Bacteroidota</taxon>
        <taxon>Cytophagia</taxon>
        <taxon>Cytophagales</taxon>
        <taxon>Splendidivirgaceae</taxon>
        <taxon>Agaribacillus</taxon>
    </lineage>
</organism>
<evidence type="ECO:0000313" key="2">
    <source>
        <dbReference type="EMBL" id="MDN5212607.1"/>
    </source>
</evidence>
<evidence type="ECO:0000259" key="1">
    <source>
        <dbReference type="PROSITE" id="PS51186"/>
    </source>
</evidence>
<keyword evidence="3" id="KW-1185">Reference proteome</keyword>
<dbReference type="SUPFAM" id="SSF55729">
    <property type="entry name" value="Acyl-CoA N-acyltransferases (Nat)"/>
    <property type="match status" value="1"/>
</dbReference>
<accession>A0ABT8L4C1</accession>
<gene>
    <name evidence="2" type="ORF">QQ020_11145</name>
</gene>
<proteinExistence type="predicted"/>
<dbReference type="InterPro" id="IPR016181">
    <property type="entry name" value="Acyl_CoA_acyltransferase"/>
</dbReference>
<dbReference type="PANTHER" id="PTHR43415">
    <property type="entry name" value="SPERMIDINE N(1)-ACETYLTRANSFERASE"/>
    <property type="match status" value="1"/>
</dbReference>
<dbReference type="EC" id="2.-.-.-" evidence="2"/>
<feature type="domain" description="N-acetyltransferase" evidence="1">
    <location>
        <begin position="2"/>
        <end position="155"/>
    </location>
</feature>
<name>A0ABT8L4C1_9BACT</name>
<dbReference type="InterPro" id="IPR000182">
    <property type="entry name" value="GNAT_dom"/>
</dbReference>
<dbReference type="PROSITE" id="PS51186">
    <property type="entry name" value="GNAT"/>
    <property type="match status" value="1"/>
</dbReference>
<dbReference type="RefSeq" id="WP_346757924.1">
    <property type="nucleotide sequence ID" value="NZ_JAUJEB010000001.1"/>
</dbReference>